<comment type="caution">
    <text evidence="2">The sequence shown here is derived from an EMBL/GenBank/DDBJ whole genome shotgun (WGS) entry which is preliminary data.</text>
</comment>
<proteinExistence type="predicted"/>
<evidence type="ECO:0000256" key="1">
    <source>
        <dbReference type="SAM" id="SignalP"/>
    </source>
</evidence>
<sequence>MLDLRAALFGTAVLALAAGCGGAAGMTHAAAEPATIEQLAARTGCSLSGTRSAEELRQGACQTARGRYTLVGFSSGEGRRQWLEEARPWGGSYLVGPNWVAVGTQPVLQALKKDLGGDILDGEMHH</sequence>
<protein>
    <recommendedName>
        <fullName evidence="4">Lipoprotein</fullName>
    </recommendedName>
</protein>
<feature type="signal peptide" evidence="1">
    <location>
        <begin position="1"/>
        <end position="17"/>
    </location>
</feature>
<dbReference type="PROSITE" id="PS51257">
    <property type="entry name" value="PROKAR_LIPOPROTEIN"/>
    <property type="match status" value="1"/>
</dbReference>
<organism evidence="2 3">
    <name type="scientific">Actinomadura parmotrematis</name>
    <dbReference type="NCBI Taxonomy" id="2864039"/>
    <lineage>
        <taxon>Bacteria</taxon>
        <taxon>Bacillati</taxon>
        <taxon>Actinomycetota</taxon>
        <taxon>Actinomycetes</taxon>
        <taxon>Streptosporangiales</taxon>
        <taxon>Thermomonosporaceae</taxon>
        <taxon>Actinomadura</taxon>
    </lineage>
</organism>
<dbReference type="RefSeq" id="WP_220162491.1">
    <property type="nucleotide sequence ID" value="NZ_JAIBOA010000001.1"/>
</dbReference>
<accession>A0ABS7FL26</accession>
<evidence type="ECO:0000313" key="2">
    <source>
        <dbReference type="EMBL" id="MBW8481067.1"/>
    </source>
</evidence>
<dbReference type="EMBL" id="JAIBOA010000001">
    <property type="protein sequence ID" value="MBW8481067.1"/>
    <property type="molecule type" value="Genomic_DNA"/>
</dbReference>
<evidence type="ECO:0000313" key="3">
    <source>
        <dbReference type="Proteomes" id="UP000774570"/>
    </source>
</evidence>
<gene>
    <name evidence="2" type="ORF">K1Y72_01705</name>
</gene>
<dbReference type="Proteomes" id="UP000774570">
    <property type="component" value="Unassembled WGS sequence"/>
</dbReference>
<keyword evidence="3" id="KW-1185">Reference proteome</keyword>
<keyword evidence="1" id="KW-0732">Signal</keyword>
<name>A0ABS7FL26_9ACTN</name>
<evidence type="ECO:0008006" key="4">
    <source>
        <dbReference type="Google" id="ProtNLM"/>
    </source>
</evidence>
<reference evidence="2 3" key="1">
    <citation type="submission" date="2021-07" db="EMBL/GenBank/DDBJ databases">
        <title>Actinomadura sp. PM05-2 isolated from lichen.</title>
        <authorList>
            <person name="Somphong A."/>
            <person name="Phongsopitanun W."/>
            <person name="Tanasupawat S."/>
            <person name="Peongsungnone V."/>
        </authorList>
    </citation>
    <scope>NUCLEOTIDE SEQUENCE [LARGE SCALE GENOMIC DNA]</scope>
    <source>
        <strain evidence="2 3">PM05-2</strain>
    </source>
</reference>
<feature type="chain" id="PRO_5046426356" description="Lipoprotein" evidence="1">
    <location>
        <begin position="18"/>
        <end position="126"/>
    </location>
</feature>